<evidence type="ECO:0000313" key="4">
    <source>
        <dbReference type="Proteomes" id="UP000198984"/>
    </source>
</evidence>
<accession>A0A1H7RK62</accession>
<dbReference type="SUPFAM" id="SSF52172">
    <property type="entry name" value="CheY-like"/>
    <property type="match status" value="1"/>
</dbReference>
<dbReference type="InterPro" id="IPR011006">
    <property type="entry name" value="CheY-like_superfamily"/>
</dbReference>
<sequence length="149" mass="16501">MAVTRTFLLIDDDTDDRELFAEVLAAVDPVITCKQAIDGEEAFRKLQKGTEQPDIIFLDINLPVMNGWQFLRKIKTADGLKDIPVIMYSTSSDQNDKETANVLGASCFLTKPNSYKDLKGLMEAIVAAARQNNPATAICKAIASYRRSQ</sequence>
<dbReference type="GO" id="GO:0000160">
    <property type="term" value="P:phosphorelay signal transduction system"/>
    <property type="evidence" value="ECO:0007669"/>
    <property type="project" value="InterPro"/>
</dbReference>
<evidence type="ECO:0000256" key="1">
    <source>
        <dbReference type="PROSITE-ProRule" id="PRU00169"/>
    </source>
</evidence>
<reference evidence="3 4" key="1">
    <citation type="submission" date="2016-10" db="EMBL/GenBank/DDBJ databases">
        <authorList>
            <person name="de Groot N.N."/>
        </authorList>
    </citation>
    <scope>NUCLEOTIDE SEQUENCE [LARGE SCALE GENOMIC DNA]</scope>
    <source>
        <strain evidence="3 4">DSM 21039</strain>
    </source>
</reference>
<dbReference type="Proteomes" id="UP000198984">
    <property type="component" value="Unassembled WGS sequence"/>
</dbReference>
<dbReference type="OrthoDB" id="7631574at2"/>
<dbReference type="RefSeq" id="WP_089910318.1">
    <property type="nucleotide sequence ID" value="NZ_FOBB01000002.1"/>
</dbReference>
<protein>
    <submittedName>
        <fullName evidence="3">CheY chemotaxis protein or a CheY-like REC (Receiver) domain</fullName>
    </submittedName>
</protein>
<dbReference type="PROSITE" id="PS50110">
    <property type="entry name" value="RESPONSE_REGULATORY"/>
    <property type="match status" value="1"/>
</dbReference>
<evidence type="ECO:0000313" key="3">
    <source>
        <dbReference type="EMBL" id="SEL60505.1"/>
    </source>
</evidence>
<keyword evidence="1" id="KW-0597">Phosphoprotein</keyword>
<dbReference type="PANTHER" id="PTHR44520:SF2">
    <property type="entry name" value="RESPONSE REGULATOR RCP1"/>
    <property type="match status" value="1"/>
</dbReference>
<name>A0A1H7RK62_9BACT</name>
<dbReference type="AlphaFoldDB" id="A0A1H7RK62"/>
<feature type="domain" description="Response regulatory" evidence="2">
    <location>
        <begin position="6"/>
        <end position="126"/>
    </location>
</feature>
<organism evidence="3 4">
    <name type="scientific">Chitinophaga rupis</name>
    <dbReference type="NCBI Taxonomy" id="573321"/>
    <lineage>
        <taxon>Bacteria</taxon>
        <taxon>Pseudomonadati</taxon>
        <taxon>Bacteroidota</taxon>
        <taxon>Chitinophagia</taxon>
        <taxon>Chitinophagales</taxon>
        <taxon>Chitinophagaceae</taxon>
        <taxon>Chitinophaga</taxon>
    </lineage>
</organism>
<feature type="modified residue" description="4-aspartylphosphate" evidence="1">
    <location>
        <position position="59"/>
    </location>
</feature>
<dbReference type="InterPro" id="IPR001789">
    <property type="entry name" value="Sig_transdc_resp-reg_receiver"/>
</dbReference>
<dbReference type="Gene3D" id="3.40.50.2300">
    <property type="match status" value="1"/>
</dbReference>
<dbReference type="EMBL" id="FOBB01000002">
    <property type="protein sequence ID" value="SEL60505.1"/>
    <property type="molecule type" value="Genomic_DNA"/>
</dbReference>
<dbReference type="SMART" id="SM00448">
    <property type="entry name" value="REC"/>
    <property type="match status" value="1"/>
</dbReference>
<proteinExistence type="predicted"/>
<dbReference type="PANTHER" id="PTHR44520">
    <property type="entry name" value="RESPONSE REGULATOR RCP1-RELATED"/>
    <property type="match status" value="1"/>
</dbReference>
<dbReference type="STRING" id="573321.SAMN04488505_102660"/>
<gene>
    <name evidence="3" type="ORF">SAMN04488505_102660</name>
</gene>
<evidence type="ECO:0000259" key="2">
    <source>
        <dbReference type="PROSITE" id="PS50110"/>
    </source>
</evidence>
<dbReference type="Pfam" id="PF00072">
    <property type="entry name" value="Response_reg"/>
    <property type="match status" value="1"/>
</dbReference>
<keyword evidence="4" id="KW-1185">Reference proteome</keyword>
<dbReference type="InterPro" id="IPR052893">
    <property type="entry name" value="TCS_response_regulator"/>
</dbReference>